<keyword evidence="4" id="KW-1185">Reference proteome</keyword>
<dbReference type="InterPro" id="IPR000120">
    <property type="entry name" value="Amidase"/>
</dbReference>
<dbReference type="OrthoDB" id="9811471at2"/>
<dbReference type="SUPFAM" id="SSF75304">
    <property type="entry name" value="Amidase signature (AS) enzymes"/>
    <property type="match status" value="1"/>
</dbReference>
<evidence type="ECO:0000259" key="1">
    <source>
        <dbReference type="Pfam" id="PF01425"/>
    </source>
</evidence>
<dbReference type="EC" id="3.5.1.54" evidence="3"/>
<dbReference type="InterPro" id="IPR036928">
    <property type="entry name" value="AS_sf"/>
</dbReference>
<dbReference type="EMBL" id="VMBG01000002">
    <property type="protein sequence ID" value="TSJ77087.1"/>
    <property type="molecule type" value="Genomic_DNA"/>
</dbReference>
<evidence type="ECO:0000259" key="2">
    <source>
        <dbReference type="Pfam" id="PF21986"/>
    </source>
</evidence>
<reference evidence="3 4" key="1">
    <citation type="submission" date="2019-07" db="EMBL/GenBank/DDBJ databases">
        <title>Description of 53C-WASEF.</title>
        <authorList>
            <person name="Pitt A."/>
            <person name="Hahn M.W."/>
        </authorList>
    </citation>
    <scope>NUCLEOTIDE SEQUENCE [LARGE SCALE GENOMIC DNA]</scope>
    <source>
        <strain evidence="3 4">53C-WASEF</strain>
    </source>
</reference>
<dbReference type="Gene3D" id="3.10.490.10">
    <property type="entry name" value="Gamma-glutamyl cyclotransferase-like"/>
    <property type="match status" value="1"/>
</dbReference>
<dbReference type="InterPro" id="IPR053844">
    <property type="entry name" value="AH_C"/>
</dbReference>
<evidence type="ECO:0000313" key="3">
    <source>
        <dbReference type="EMBL" id="TSJ77087.1"/>
    </source>
</evidence>
<dbReference type="NCBIfam" id="TIGR02713">
    <property type="entry name" value="allophanate_hyd"/>
    <property type="match status" value="1"/>
</dbReference>
<dbReference type="InterPro" id="IPR014085">
    <property type="entry name" value="Allophanate_hydrolase"/>
</dbReference>
<keyword evidence="3" id="KW-0378">Hydrolase</keyword>
<dbReference type="NCBIfam" id="NF006043">
    <property type="entry name" value="PRK08186.1"/>
    <property type="match status" value="1"/>
</dbReference>
<feature type="domain" description="Amidase" evidence="1">
    <location>
        <begin position="15"/>
        <end position="408"/>
    </location>
</feature>
<protein>
    <submittedName>
        <fullName evidence="3">Allophanate hydrolase</fullName>
        <ecNumber evidence="3">3.5.1.54</ecNumber>
    </submittedName>
</protein>
<dbReference type="Gene3D" id="1.20.58.1700">
    <property type="match status" value="1"/>
</dbReference>
<proteinExistence type="predicted"/>
<feature type="domain" description="Allophanate hydrolase C-terminal" evidence="2">
    <location>
        <begin position="446"/>
        <end position="571"/>
    </location>
</feature>
<accession>A0A556QKE2</accession>
<dbReference type="Pfam" id="PF01425">
    <property type="entry name" value="Amidase"/>
    <property type="match status" value="1"/>
</dbReference>
<comment type="caution">
    <text evidence="3">The sequence shown here is derived from an EMBL/GenBank/DDBJ whole genome shotgun (WGS) entry which is preliminary data.</text>
</comment>
<dbReference type="AlphaFoldDB" id="A0A556QKE2"/>
<dbReference type="Pfam" id="PF21986">
    <property type="entry name" value="AH_C"/>
    <property type="match status" value="1"/>
</dbReference>
<dbReference type="PANTHER" id="PTHR11895:SF169">
    <property type="entry name" value="GLUTAMYL-TRNA(GLN) AMIDOTRANSFERASE"/>
    <property type="match status" value="1"/>
</dbReference>
<name>A0A556QKE2_9BACT</name>
<dbReference type="GO" id="GO:0004039">
    <property type="term" value="F:allophanate hydrolase activity"/>
    <property type="evidence" value="ECO:0007669"/>
    <property type="project" value="UniProtKB-EC"/>
</dbReference>
<dbReference type="Proteomes" id="UP000315648">
    <property type="component" value="Unassembled WGS sequence"/>
</dbReference>
<dbReference type="Gene3D" id="3.90.1300.10">
    <property type="entry name" value="Amidase signature (AS) domain"/>
    <property type="match status" value="1"/>
</dbReference>
<dbReference type="PANTHER" id="PTHR11895">
    <property type="entry name" value="TRANSAMIDASE"/>
    <property type="match status" value="1"/>
</dbReference>
<dbReference type="InterPro" id="IPR023631">
    <property type="entry name" value="Amidase_dom"/>
</dbReference>
<dbReference type="RefSeq" id="WP_144230908.1">
    <property type="nucleotide sequence ID" value="NZ_CBCRVV010000011.1"/>
</dbReference>
<gene>
    <name evidence="3" type="primary">atzF</name>
    <name evidence="3" type="ORF">FPL22_13370</name>
</gene>
<organism evidence="3 4">
    <name type="scientific">Rariglobus hedericola</name>
    <dbReference type="NCBI Taxonomy" id="2597822"/>
    <lineage>
        <taxon>Bacteria</taxon>
        <taxon>Pseudomonadati</taxon>
        <taxon>Verrucomicrobiota</taxon>
        <taxon>Opitutia</taxon>
        <taxon>Opitutales</taxon>
        <taxon>Opitutaceae</taxon>
        <taxon>Rariglobus</taxon>
    </lineage>
</organism>
<evidence type="ECO:0000313" key="4">
    <source>
        <dbReference type="Proteomes" id="UP000315648"/>
    </source>
</evidence>
<sequence>MSTDTAIWIHRLNTAEQARFTPTASTGPLAGLTFAIKDNIDLVGIPTTAACPGFTYTPSASAHVVQNLLTAGALPVGKTNLDQFATGLVGTRSPHGAPRCVFNSDYISGGSSSGSAVAVASGLVDFALGTDTAGSGRVPAAFNQIIGLKPTKGRLSTRGVVPACRSLDCVSIFARDIATTTRVLAAAEGYDPADPFSRPKPNCHLIGDTSSGKPRLGAPRADQLEWFGNTESPALFATALDRLRALGAEIIEVDFAPFLDAARLLYEGPWTAERYAAVGEFIEQHSATPEAARAAGLDPTVAKIILGGKTASAVDAFRATYRLAELRRAADTILPTVDALVAPTAGTIYTVAEMEADPIRLNSNLGRYNNFMNLLDLCGLTVPAGRYTFGPGFGITFIAPAWQDAQLLVLGARYLGENTQPVCNLISDKPAAPPSPASPSPVASEITLAVCGAHLRGQPLHHQLTTLGARFLAATTTSARYQLYALAHTTPPKPGLVRIASDESGGAPIAVETYALTLEAFGRFTAAVPAPLVIGNAELNDGTWVKSFLCEPHALNGARNISSLGGWLAYLGSPR</sequence>